<feature type="compositionally biased region" description="Basic and acidic residues" evidence="1">
    <location>
        <begin position="64"/>
        <end position="75"/>
    </location>
</feature>
<sequence length="75" mass="8228">MRRRSGRHLGLSDLSALGVREVGAACCRARPPWVLGRTFSRRVDEENQALPVPGTRAGPPEVGVRGDRGWSHTRP</sequence>
<organism evidence="2 3">
    <name type="scientific">Pleurodeles waltl</name>
    <name type="common">Iberian ribbed newt</name>
    <dbReference type="NCBI Taxonomy" id="8319"/>
    <lineage>
        <taxon>Eukaryota</taxon>
        <taxon>Metazoa</taxon>
        <taxon>Chordata</taxon>
        <taxon>Craniata</taxon>
        <taxon>Vertebrata</taxon>
        <taxon>Euteleostomi</taxon>
        <taxon>Amphibia</taxon>
        <taxon>Batrachia</taxon>
        <taxon>Caudata</taxon>
        <taxon>Salamandroidea</taxon>
        <taxon>Salamandridae</taxon>
        <taxon>Pleurodelinae</taxon>
        <taxon>Pleurodeles</taxon>
    </lineage>
</organism>
<evidence type="ECO:0000256" key="1">
    <source>
        <dbReference type="SAM" id="MobiDB-lite"/>
    </source>
</evidence>
<protein>
    <submittedName>
        <fullName evidence="2">Uncharacterized protein</fullName>
    </submittedName>
</protein>
<evidence type="ECO:0000313" key="3">
    <source>
        <dbReference type="Proteomes" id="UP001066276"/>
    </source>
</evidence>
<reference evidence="2" key="1">
    <citation type="journal article" date="2022" name="bioRxiv">
        <title>Sequencing and chromosome-scale assembly of the giantPleurodeles waltlgenome.</title>
        <authorList>
            <person name="Brown T."/>
            <person name="Elewa A."/>
            <person name="Iarovenko S."/>
            <person name="Subramanian E."/>
            <person name="Araus A.J."/>
            <person name="Petzold A."/>
            <person name="Susuki M."/>
            <person name="Suzuki K.-i.T."/>
            <person name="Hayashi T."/>
            <person name="Toyoda A."/>
            <person name="Oliveira C."/>
            <person name="Osipova E."/>
            <person name="Leigh N.D."/>
            <person name="Simon A."/>
            <person name="Yun M.H."/>
        </authorList>
    </citation>
    <scope>NUCLEOTIDE SEQUENCE</scope>
    <source>
        <strain evidence="2">20211129_DDA</strain>
        <tissue evidence="2">Liver</tissue>
    </source>
</reference>
<comment type="caution">
    <text evidence="2">The sequence shown here is derived from an EMBL/GenBank/DDBJ whole genome shotgun (WGS) entry which is preliminary data.</text>
</comment>
<proteinExistence type="predicted"/>
<feature type="region of interest" description="Disordered" evidence="1">
    <location>
        <begin position="46"/>
        <end position="75"/>
    </location>
</feature>
<name>A0AAV7LLG6_PLEWA</name>
<gene>
    <name evidence="2" type="ORF">NDU88_005540</name>
</gene>
<accession>A0AAV7LLG6</accession>
<evidence type="ECO:0000313" key="2">
    <source>
        <dbReference type="EMBL" id="KAJ1092430.1"/>
    </source>
</evidence>
<dbReference type="AlphaFoldDB" id="A0AAV7LLG6"/>
<dbReference type="EMBL" id="JANPWB010000015">
    <property type="protein sequence ID" value="KAJ1092430.1"/>
    <property type="molecule type" value="Genomic_DNA"/>
</dbReference>
<dbReference type="Proteomes" id="UP001066276">
    <property type="component" value="Chromosome 11"/>
</dbReference>
<keyword evidence="3" id="KW-1185">Reference proteome</keyword>